<dbReference type="AlphaFoldDB" id="A0AAW3I4A6"/>
<keyword evidence="1" id="KW-0808">Transferase</keyword>
<dbReference type="SUPFAM" id="SSF53671">
    <property type="entry name" value="Aspartate/ornithine carbamoyltransferase"/>
    <property type="match status" value="1"/>
</dbReference>
<accession>A0AAW3I4A6</accession>
<gene>
    <name evidence="3" type="ORF">AFM18_12115</name>
</gene>
<organism evidence="3 4">
    <name type="scientific">Achromobacter spanius</name>
    <dbReference type="NCBI Taxonomy" id="217203"/>
    <lineage>
        <taxon>Bacteria</taxon>
        <taxon>Pseudomonadati</taxon>
        <taxon>Pseudomonadota</taxon>
        <taxon>Betaproteobacteria</taxon>
        <taxon>Burkholderiales</taxon>
        <taxon>Alcaligenaceae</taxon>
        <taxon>Achromobacter</taxon>
    </lineage>
</organism>
<evidence type="ECO:0000256" key="2">
    <source>
        <dbReference type="SAM" id="MobiDB-lite"/>
    </source>
</evidence>
<protein>
    <submittedName>
        <fullName evidence="3">Aspartate carbamoyltransferase</fullName>
    </submittedName>
</protein>
<evidence type="ECO:0000256" key="1">
    <source>
        <dbReference type="ARBA" id="ARBA00022679"/>
    </source>
</evidence>
<dbReference type="Gene3D" id="3.40.50.1370">
    <property type="entry name" value="Aspartate/ornithine carbamoyltransferase"/>
    <property type="match status" value="1"/>
</dbReference>
<dbReference type="InterPro" id="IPR036901">
    <property type="entry name" value="Asp/Orn_carbamoylTrfase_sf"/>
</dbReference>
<dbReference type="GO" id="GO:0016743">
    <property type="term" value="F:carboxyl- or carbamoyltransferase activity"/>
    <property type="evidence" value="ECO:0007669"/>
    <property type="project" value="InterPro"/>
</dbReference>
<sequence length="344" mass="35446">MLNPQLDRRGELIHLLTTEGLPKRHVERLLDAARAYAAADDAGSPATPMPDGHAAPCPVFLSLGDDLADRDAYAALATRLSLLPVVLDAQDVQTAQNGQHAQHAQHAPDVHVPPGAPAGTAHVGDALAETVARLQPGVLVLRHAASGAAHCAAAHAAPGLRVINAGDGSHADPLPALALIQAMLHAKQDLTNLAVTLVGDIRHSRLARSVIHAMTTLGVPEVRVVAPRTLLPEGLPQLGVRECASLHDGLQAADVIIVLPLLVERISGALLPSAREYAHLYGLTPVALAGAKPDALLLPGGALTPGVEVDGDVAAALPPVQAQLAHLEDRLRLAALSVLAGDTP</sequence>
<evidence type="ECO:0000313" key="3">
    <source>
        <dbReference type="EMBL" id="KNE27417.1"/>
    </source>
</evidence>
<dbReference type="Proteomes" id="UP000037511">
    <property type="component" value="Unassembled WGS sequence"/>
</dbReference>
<feature type="region of interest" description="Disordered" evidence="2">
    <location>
        <begin position="94"/>
        <end position="121"/>
    </location>
</feature>
<reference evidence="3 4" key="1">
    <citation type="submission" date="2015-07" db="EMBL/GenBank/DDBJ databases">
        <title>Draft genome of Achromobacter spanius.</title>
        <authorList>
            <person name="Wang X."/>
        </authorList>
    </citation>
    <scope>NUCLEOTIDE SEQUENCE [LARGE SCALE GENOMIC DNA]</scope>
    <source>
        <strain evidence="3 4">CGMCC9173</strain>
    </source>
</reference>
<dbReference type="EMBL" id="LGVG01000013">
    <property type="protein sequence ID" value="KNE27417.1"/>
    <property type="molecule type" value="Genomic_DNA"/>
</dbReference>
<comment type="caution">
    <text evidence="3">The sequence shown here is derived from an EMBL/GenBank/DDBJ whole genome shotgun (WGS) entry which is preliminary data.</text>
</comment>
<name>A0AAW3I4A6_9BURK</name>
<proteinExistence type="predicted"/>
<evidence type="ECO:0000313" key="4">
    <source>
        <dbReference type="Proteomes" id="UP000037511"/>
    </source>
</evidence>
<dbReference type="GO" id="GO:0016597">
    <property type="term" value="F:amino acid binding"/>
    <property type="evidence" value="ECO:0007669"/>
    <property type="project" value="InterPro"/>
</dbReference>
<dbReference type="RefSeq" id="WP_050447076.1">
    <property type="nucleotide sequence ID" value="NZ_LGVG01000013.1"/>
</dbReference>
<dbReference type="GO" id="GO:0006520">
    <property type="term" value="P:amino acid metabolic process"/>
    <property type="evidence" value="ECO:0007669"/>
    <property type="project" value="InterPro"/>
</dbReference>